<accession>A0ABW8VJP5</accession>
<protein>
    <submittedName>
        <fullName evidence="2">Uncharacterized protein</fullName>
    </submittedName>
</protein>
<name>A0ABW8VJP5_9PROT</name>
<comment type="caution">
    <text evidence="2">The sequence shown here is derived from an EMBL/GenBank/DDBJ whole genome shotgun (WGS) entry which is preliminary data.</text>
</comment>
<gene>
    <name evidence="2" type="ORF">ACJ41P_32520</name>
</gene>
<keyword evidence="3" id="KW-1185">Reference proteome</keyword>
<dbReference type="RefSeq" id="WP_407825996.1">
    <property type="nucleotide sequence ID" value="NZ_JBJLSN010000106.1"/>
</dbReference>
<evidence type="ECO:0000256" key="1">
    <source>
        <dbReference type="SAM" id="MobiDB-lite"/>
    </source>
</evidence>
<reference evidence="2 3" key="1">
    <citation type="submission" date="2024-11" db="EMBL/GenBank/DDBJ databases">
        <title>Draft genome sequences of two bacteria associated to sugarcane roots in Colombia.</title>
        <authorList>
            <person name="Pardo-Diaz S."/>
            <person name="Masmela-Mendoza J."/>
            <person name="Delgadillo-Duran P."/>
            <person name="Bautista E.J."/>
            <person name="Rojas-Tapias D.F."/>
        </authorList>
    </citation>
    <scope>NUCLEOTIDE SEQUENCE [LARGE SCALE GENOMIC DNA]</scope>
    <source>
        <strain evidence="2 3">Ap18</strain>
    </source>
</reference>
<dbReference type="Proteomes" id="UP001628281">
    <property type="component" value="Unassembled WGS sequence"/>
</dbReference>
<evidence type="ECO:0000313" key="3">
    <source>
        <dbReference type="Proteomes" id="UP001628281"/>
    </source>
</evidence>
<evidence type="ECO:0000313" key="2">
    <source>
        <dbReference type="EMBL" id="MFL7905888.1"/>
    </source>
</evidence>
<sequence>MAVSPCQGNVLRRREDGIDGAEQRGLFLLNVQDEALDQLLPEMAEDRPAFLIEPLTQSQGTQPTTRKVRARPRRT</sequence>
<feature type="region of interest" description="Disordered" evidence="1">
    <location>
        <begin position="52"/>
        <end position="75"/>
    </location>
</feature>
<dbReference type="EMBL" id="JBJLSN010000106">
    <property type="protein sequence ID" value="MFL7905888.1"/>
    <property type="molecule type" value="Genomic_DNA"/>
</dbReference>
<feature type="compositionally biased region" description="Basic residues" evidence="1">
    <location>
        <begin position="66"/>
        <end position="75"/>
    </location>
</feature>
<feature type="compositionally biased region" description="Polar residues" evidence="1">
    <location>
        <begin position="55"/>
        <end position="65"/>
    </location>
</feature>
<organism evidence="2 3">
    <name type="scientific">Azospirillum argentinense</name>
    <dbReference type="NCBI Taxonomy" id="2970906"/>
    <lineage>
        <taxon>Bacteria</taxon>
        <taxon>Pseudomonadati</taxon>
        <taxon>Pseudomonadota</taxon>
        <taxon>Alphaproteobacteria</taxon>
        <taxon>Rhodospirillales</taxon>
        <taxon>Azospirillaceae</taxon>
        <taxon>Azospirillum</taxon>
    </lineage>
</organism>
<proteinExistence type="predicted"/>